<evidence type="ECO:0000256" key="3">
    <source>
        <dbReference type="ARBA" id="ARBA00022630"/>
    </source>
</evidence>
<dbReference type="Proteomes" id="UP000480556">
    <property type="component" value="Unassembled WGS sequence"/>
</dbReference>
<evidence type="ECO:0000313" key="15">
    <source>
        <dbReference type="Proteomes" id="UP000327478"/>
    </source>
</evidence>
<dbReference type="EMBL" id="CP045650">
    <property type="protein sequence ID" value="QGA11847.1"/>
    <property type="molecule type" value="Genomic_DNA"/>
</dbReference>
<dbReference type="GO" id="GO:0032259">
    <property type="term" value="P:methylation"/>
    <property type="evidence" value="ECO:0007669"/>
    <property type="project" value="UniProtKB-KW"/>
</dbReference>
<dbReference type="SUPFAM" id="SSF51905">
    <property type="entry name" value="FAD/NAD(P)-binding domain"/>
    <property type="match status" value="1"/>
</dbReference>
<keyword evidence="1 10" id="KW-0963">Cytoplasm</keyword>
<dbReference type="EC" id="1.5.-.-" evidence="10"/>
<evidence type="ECO:0000256" key="5">
    <source>
        <dbReference type="ARBA" id="ARBA00022691"/>
    </source>
</evidence>
<dbReference type="GO" id="GO:0005737">
    <property type="term" value="C:cytoplasm"/>
    <property type="evidence" value="ECO:0007669"/>
    <property type="project" value="UniProtKB-SubCell"/>
</dbReference>
<evidence type="ECO:0000256" key="1">
    <source>
        <dbReference type="ARBA" id="ARBA00022490"/>
    </source>
</evidence>
<dbReference type="InterPro" id="IPR008471">
    <property type="entry name" value="MnmC-like_methylTransf"/>
</dbReference>
<feature type="region of interest" description="FAD-dependent cmnm(5)s(2)U34 oxidoreductase" evidence="10">
    <location>
        <begin position="276"/>
        <end position="638"/>
    </location>
</feature>
<dbReference type="HAMAP" id="MF_01102">
    <property type="entry name" value="MnmC"/>
    <property type="match status" value="1"/>
</dbReference>
<evidence type="ECO:0000256" key="7">
    <source>
        <dbReference type="ARBA" id="ARBA00022827"/>
    </source>
</evidence>
<gene>
    <name evidence="10 13" type="primary">mnmC</name>
    <name evidence="14" type="ORF">GFH30_10900</name>
    <name evidence="13" type="ORF">GHJ48_10305</name>
</gene>
<dbReference type="InterPro" id="IPR036188">
    <property type="entry name" value="FAD/NAD-bd_sf"/>
</dbReference>
<feature type="domain" description="FAD dependent oxidoreductase" evidence="11">
    <location>
        <begin position="272"/>
        <end position="595"/>
    </location>
</feature>
<keyword evidence="4 10" id="KW-0808">Transferase</keyword>
<keyword evidence="9 10" id="KW-0511">Multifunctional enzyme</keyword>
<dbReference type="NCBIfam" id="NF033855">
    <property type="entry name" value="tRNA_MNMC2"/>
    <property type="match status" value="1"/>
</dbReference>
<dbReference type="AlphaFoldDB" id="A0A5Q0P3V4"/>
<comment type="similarity">
    <text evidence="10">In the N-terminal section; belongs to the methyltransferase superfamily. tRNA (mnm(5)s(2)U34)-methyltransferase family.</text>
</comment>
<evidence type="ECO:0000256" key="8">
    <source>
        <dbReference type="ARBA" id="ARBA00023002"/>
    </source>
</evidence>
<evidence type="ECO:0000256" key="4">
    <source>
        <dbReference type="ARBA" id="ARBA00022679"/>
    </source>
</evidence>
<keyword evidence="7 10" id="KW-0274">FAD</keyword>
<dbReference type="PANTHER" id="PTHR13847:SF283">
    <property type="entry name" value="TRNA 5-METHYLAMINOMETHYL-2-THIOURIDINE BIOSYNTHESIS BIFUNCTIONAL PROTEIN MNMC"/>
    <property type="match status" value="1"/>
</dbReference>
<dbReference type="PANTHER" id="PTHR13847">
    <property type="entry name" value="SARCOSINE DEHYDROGENASE-RELATED"/>
    <property type="match status" value="1"/>
</dbReference>
<dbReference type="SUPFAM" id="SSF54373">
    <property type="entry name" value="FAD-linked reductases, C-terminal domain"/>
    <property type="match status" value="1"/>
</dbReference>
<sequence length="638" mass="71261">MSHAIQNADLDWQLIDGIDVPVSKQFGDVYFSKDNGLLETRHVFLNGNDLSERLASLKPFEYFCVGETGFGTGLNILALWQLWQQVRADNQSHLHVISVEKFPLSKQDLTRALKAWPELSVFSELLISQYPLPLAGVHRLTFPEERFSIDLWLGDAQEILPNVEKTAAVNAWFLDGFAPSCNPDLWADNVLSQVVRLSDIGTTFSSFSVAGVLKRGLQQHGIHISLPRGFGSKSQMLKAIWNTETEHENNNTDTSTPQNAVANRKPILKARKIAVIGAGIAGLSSAWAFAQRGHSVTIYDQTAPLAGGSGNPLALLNPKLCPIEQTSEHLIALAWQYALLHYAKFKAFRPIQINQLALKDPEQLLALADDYPQGVFKTQPAEQQNLKTEYSSLNLLQGGAILPHVFCEEVLAHENITYQQAKITQVIQQDQVQLFEDDVLLGEFDHVVMCTAKDTAQFFENYPILKPTRGQVSWLNNQHHPLDPNMAYSYAGYAMQLDAEHLIMGASFYPNSENTETREEDHVHNYTLIHNAFPEYAEGLAPIDEWQGRASLRALSQDYFPILGQMKADEEMYSFAGLGSKGFLFAPLCAEVLAAQMLGEACPLPSSLVKKLRATRFQKKVRVRKPYFKGPIPSKKTD</sequence>
<dbReference type="Gene3D" id="3.50.50.60">
    <property type="entry name" value="FAD/NAD(P)-binding domain"/>
    <property type="match status" value="1"/>
</dbReference>
<feature type="domain" description="MnmC-like methyltransferase" evidence="12">
    <location>
        <begin position="118"/>
        <end position="240"/>
    </location>
</feature>
<name>A0A5Q0P3V4_9GAMM</name>
<evidence type="ECO:0000256" key="10">
    <source>
        <dbReference type="HAMAP-Rule" id="MF_01102"/>
    </source>
</evidence>
<evidence type="ECO:0000259" key="11">
    <source>
        <dbReference type="Pfam" id="PF01266"/>
    </source>
</evidence>
<keyword evidence="2 10" id="KW-0489">Methyltransferase</keyword>
<dbReference type="EMBL" id="WITK01000017">
    <property type="protein sequence ID" value="MQW92773.1"/>
    <property type="molecule type" value="Genomic_DNA"/>
</dbReference>
<dbReference type="RefSeq" id="WP_153372563.1">
    <property type="nucleotide sequence ID" value="NZ_CP045650.1"/>
</dbReference>
<evidence type="ECO:0000313" key="16">
    <source>
        <dbReference type="Proteomes" id="UP000480556"/>
    </source>
</evidence>
<dbReference type="NCBIfam" id="TIGR03197">
    <property type="entry name" value="MnmC_Cterm"/>
    <property type="match status" value="1"/>
</dbReference>
<organism evidence="13 16">
    <name type="scientific">Acinetobacter wanghuae</name>
    <dbReference type="NCBI Taxonomy" id="2662362"/>
    <lineage>
        <taxon>Bacteria</taxon>
        <taxon>Pseudomonadati</taxon>
        <taxon>Pseudomonadota</taxon>
        <taxon>Gammaproteobacteria</taxon>
        <taxon>Moraxellales</taxon>
        <taxon>Moraxellaceae</taxon>
        <taxon>Acinetobacter</taxon>
    </lineage>
</organism>
<evidence type="ECO:0000313" key="14">
    <source>
        <dbReference type="EMBL" id="QGA11847.1"/>
    </source>
</evidence>
<comment type="subcellular location">
    <subcellularLocation>
        <location evidence="10">Cytoplasm</location>
    </subcellularLocation>
</comment>
<evidence type="ECO:0000256" key="2">
    <source>
        <dbReference type="ARBA" id="ARBA00022603"/>
    </source>
</evidence>
<keyword evidence="3 10" id="KW-0285">Flavoprotein</keyword>
<dbReference type="Gene3D" id="3.30.9.10">
    <property type="entry name" value="D-Amino Acid Oxidase, subunit A, domain 2"/>
    <property type="match status" value="1"/>
</dbReference>
<keyword evidence="8 10" id="KW-0560">Oxidoreductase</keyword>
<keyword evidence="6 10" id="KW-0819">tRNA processing</keyword>
<dbReference type="GO" id="GO:0016645">
    <property type="term" value="F:oxidoreductase activity, acting on the CH-NH group of donors"/>
    <property type="evidence" value="ECO:0007669"/>
    <property type="project" value="InterPro"/>
</dbReference>
<comment type="cofactor">
    <cofactor evidence="10">
        <name>FAD</name>
        <dbReference type="ChEBI" id="CHEBI:57692"/>
    </cofactor>
</comment>
<dbReference type="GO" id="GO:0004808">
    <property type="term" value="F:tRNA (5-methylaminomethyl-2-thiouridylate)(34)-methyltransferase activity"/>
    <property type="evidence" value="ECO:0007669"/>
    <property type="project" value="UniProtKB-EC"/>
</dbReference>
<comment type="catalytic activity">
    <reaction evidence="10">
        <text>5-aminomethyl-2-thiouridine(34) in tRNA + S-adenosyl-L-methionine = 5-methylaminomethyl-2-thiouridine(34) in tRNA + S-adenosyl-L-homocysteine + H(+)</text>
        <dbReference type="Rhea" id="RHEA:19569"/>
        <dbReference type="Rhea" id="RHEA-COMP:10195"/>
        <dbReference type="Rhea" id="RHEA-COMP:10197"/>
        <dbReference type="ChEBI" id="CHEBI:15378"/>
        <dbReference type="ChEBI" id="CHEBI:57856"/>
        <dbReference type="ChEBI" id="CHEBI:59789"/>
        <dbReference type="ChEBI" id="CHEBI:74454"/>
        <dbReference type="ChEBI" id="CHEBI:74455"/>
        <dbReference type="EC" id="2.1.1.61"/>
    </reaction>
</comment>
<dbReference type="Pfam" id="PF05430">
    <property type="entry name" value="Methyltransf_30"/>
    <property type="match status" value="1"/>
</dbReference>
<keyword evidence="15" id="KW-1185">Reference proteome</keyword>
<dbReference type="EC" id="2.1.1.61" evidence="10"/>
<dbReference type="InterPro" id="IPR006076">
    <property type="entry name" value="FAD-dep_OxRdtase"/>
</dbReference>
<dbReference type="InterPro" id="IPR029063">
    <property type="entry name" value="SAM-dependent_MTases_sf"/>
</dbReference>
<evidence type="ECO:0000256" key="6">
    <source>
        <dbReference type="ARBA" id="ARBA00022694"/>
    </source>
</evidence>
<protein>
    <recommendedName>
        <fullName evidence="10">tRNA 5-methylaminomethyl-2-thiouridine biosynthesis bifunctional protein MnmC</fullName>
        <shortName evidence="10">tRNA mnm(5)s(2)U biosynthesis bifunctional protein</shortName>
    </recommendedName>
    <domain>
        <recommendedName>
            <fullName evidence="10">tRNA (mnm(5)s(2)U34)-methyltransferase</fullName>
            <ecNumber evidence="10">2.1.1.61</ecNumber>
        </recommendedName>
    </domain>
    <domain>
        <recommendedName>
            <fullName evidence="10">FAD-dependent cmnm(5)s(2)U34 oxidoreductase</fullName>
            <ecNumber evidence="10">1.5.-.-</ecNumber>
        </recommendedName>
    </domain>
</protein>
<reference evidence="15 16" key="1">
    <citation type="submission" date="2019-10" db="EMBL/GenBank/DDBJ databases">
        <authorList>
            <person name="Dong K."/>
        </authorList>
    </citation>
    <scope>NUCLEOTIDE SEQUENCE [LARGE SCALE GENOMIC DNA]</scope>
    <source>
        <strain evidence="14">Dk386</strain>
        <strain evidence="15">dk386</strain>
        <strain evidence="16">dk771</strain>
        <strain evidence="13">Dk771</strain>
    </source>
</reference>
<dbReference type="Pfam" id="PF01266">
    <property type="entry name" value="DAO"/>
    <property type="match status" value="1"/>
</dbReference>
<dbReference type="GO" id="GO:0050660">
    <property type="term" value="F:flavin adenine dinucleotide binding"/>
    <property type="evidence" value="ECO:0007669"/>
    <property type="project" value="UniProtKB-UniRule"/>
</dbReference>
<dbReference type="Gene3D" id="3.40.50.150">
    <property type="entry name" value="Vaccinia Virus protein VP39"/>
    <property type="match status" value="1"/>
</dbReference>
<keyword evidence="5 10" id="KW-0949">S-adenosyl-L-methionine</keyword>
<dbReference type="InterPro" id="IPR047785">
    <property type="entry name" value="tRNA_MNMC2"/>
</dbReference>
<dbReference type="Proteomes" id="UP000327478">
    <property type="component" value="Chromosome"/>
</dbReference>
<feature type="region of interest" description="tRNA (mnm(5)s(2)U34)-methyltransferase" evidence="10">
    <location>
        <begin position="1"/>
        <end position="242"/>
    </location>
</feature>
<evidence type="ECO:0000259" key="12">
    <source>
        <dbReference type="Pfam" id="PF05430"/>
    </source>
</evidence>
<evidence type="ECO:0000256" key="9">
    <source>
        <dbReference type="ARBA" id="ARBA00023268"/>
    </source>
</evidence>
<comment type="function">
    <text evidence="10">Catalyzes the last two steps in the biosynthesis of 5-methylaminomethyl-2-thiouridine (mnm(5)s(2)U) at the wobble position (U34) in tRNA. Catalyzes the FAD-dependent demodification of cmnm(5)s(2)U34 to nm(5)s(2)U34, followed by the transfer of a methyl group from S-adenosyl-L-methionine to nm(5)s(2)U34, to form mnm(5)s(2)U34.</text>
</comment>
<dbReference type="InterPro" id="IPR017610">
    <property type="entry name" value="tRNA_S-uridine_synth_MnmC_C"/>
</dbReference>
<comment type="similarity">
    <text evidence="10">In the C-terminal section; belongs to the DAO family.</text>
</comment>
<evidence type="ECO:0000313" key="13">
    <source>
        <dbReference type="EMBL" id="MQW92773.1"/>
    </source>
</evidence>
<accession>A0A5Q0P3V4</accession>
<proteinExistence type="inferred from homology"/>
<dbReference type="InterPro" id="IPR023032">
    <property type="entry name" value="tRNA_MAMT_biosynth_bifunc_MnmC"/>
</dbReference>
<dbReference type="GO" id="GO:0002097">
    <property type="term" value="P:tRNA wobble base modification"/>
    <property type="evidence" value="ECO:0007669"/>
    <property type="project" value="UniProtKB-UniRule"/>
</dbReference>